<accession>A0A9W8JNN6</accession>
<feature type="compositionally biased region" description="Pro residues" evidence="1">
    <location>
        <begin position="73"/>
        <end position="89"/>
    </location>
</feature>
<sequence length="109" mass="12466">MQTDASVVCEEVPMETEEDAWIIPCELNWTYSQNPTLSKKYLLEETNEEKNNVQPKRLSFSDWNVDDMFERTPNPPVPAPAPPSVPPSSQPTTHTIIGRISLSWHDRVE</sequence>
<name>A0A9W8JNN6_9AGAR</name>
<dbReference type="AlphaFoldDB" id="A0A9W8JNN6"/>
<keyword evidence="3" id="KW-1185">Reference proteome</keyword>
<reference evidence="2" key="1">
    <citation type="submission" date="2022-07" db="EMBL/GenBank/DDBJ databases">
        <title>Genome Sequence of Agrocybe chaxingu.</title>
        <authorList>
            <person name="Buettner E."/>
        </authorList>
    </citation>
    <scope>NUCLEOTIDE SEQUENCE</scope>
    <source>
        <strain evidence="2">MP-N11</strain>
    </source>
</reference>
<dbReference type="Proteomes" id="UP001148786">
    <property type="component" value="Unassembled WGS sequence"/>
</dbReference>
<organism evidence="2 3">
    <name type="scientific">Agrocybe chaxingu</name>
    <dbReference type="NCBI Taxonomy" id="84603"/>
    <lineage>
        <taxon>Eukaryota</taxon>
        <taxon>Fungi</taxon>
        <taxon>Dikarya</taxon>
        <taxon>Basidiomycota</taxon>
        <taxon>Agaricomycotina</taxon>
        <taxon>Agaricomycetes</taxon>
        <taxon>Agaricomycetidae</taxon>
        <taxon>Agaricales</taxon>
        <taxon>Agaricineae</taxon>
        <taxon>Strophariaceae</taxon>
        <taxon>Agrocybe</taxon>
    </lineage>
</organism>
<gene>
    <name evidence="2" type="ORF">NLJ89_g12149</name>
</gene>
<comment type="caution">
    <text evidence="2">The sequence shown here is derived from an EMBL/GenBank/DDBJ whole genome shotgun (WGS) entry which is preliminary data.</text>
</comment>
<proteinExistence type="predicted"/>
<dbReference type="EMBL" id="JANKHO010003597">
    <property type="protein sequence ID" value="KAJ3482300.1"/>
    <property type="molecule type" value="Genomic_DNA"/>
</dbReference>
<protein>
    <submittedName>
        <fullName evidence="2">Uncharacterized protein</fullName>
    </submittedName>
</protein>
<evidence type="ECO:0000256" key="1">
    <source>
        <dbReference type="SAM" id="MobiDB-lite"/>
    </source>
</evidence>
<evidence type="ECO:0000313" key="2">
    <source>
        <dbReference type="EMBL" id="KAJ3482300.1"/>
    </source>
</evidence>
<evidence type="ECO:0000313" key="3">
    <source>
        <dbReference type="Proteomes" id="UP001148786"/>
    </source>
</evidence>
<feature type="region of interest" description="Disordered" evidence="1">
    <location>
        <begin position="47"/>
        <end position="109"/>
    </location>
</feature>